<name>A0A2G5V7X4_9PELO</name>
<proteinExistence type="predicted"/>
<evidence type="ECO:0000256" key="1">
    <source>
        <dbReference type="SAM" id="MobiDB-lite"/>
    </source>
</evidence>
<gene>
    <name evidence="2" type="primary">Cnig_chr_II.g7023</name>
    <name evidence="2" type="ORF">B9Z55_007023</name>
</gene>
<protein>
    <submittedName>
        <fullName evidence="2">Uncharacterized protein</fullName>
    </submittedName>
</protein>
<dbReference type="STRING" id="1611254.A0A2G5V7X4"/>
<dbReference type="OrthoDB" id="424794at2759"/>
<feature type="region of interest" description="Disordered" evidence="1">
    <location>
        <begin position="1"/>
        <end position="52"/>
    </location>
</feature>
<comment type="caution">
    <text evidence="2">The sequence shown here is derived from an EMBL/GenBank/DDBJ whole genome shotgun (WGS) entry which is preliminary data.</text>
</comment>
<organism evidence="2 3">
    <name type="scientific">Caenorhabditis nigoni</name>
    <dbReference type="NCBI Taxonomy" id="1611254"/>
    <lineage>
        <taxon>Eukaryota</taxon>
        <taxon>Metazoa</taxon>
        <taxon>Ecdysozoa</taxon>
        <taxon>Nematoda</taxon>
        <taxon>Chromadorea</taxon>
        <taxon>Rhabditida</taxon>
        <taxon>Rhabditina</taxon>
        <taxon>Rhabditomorpha</taxon>
        <taxon>Rhabditoidea</taxon>
        <taxon>Rhabditidae</taxon>
        <taxon>Peloderinae</taxon>
        <taxon>Caenorhabditis</taxon>
    </lineage>
</organism>
<keyword evidence="3" id="KW-1185">Reference proteome</keyword>
<sequence>METPSDSSKITEEQKSEKSEETSSKAEKRKTAEKSDSSAVKKKKYEDPNKKVDPLNELPMKVPFKIIDGIRHLSPYWSCYRTRTKGRWIGRKMVEVFAGEFLSTNKHYAKKIQNFRMEIFKVPTGKSENMVQKSLKMVQNLRKIAHESMEIALKMIENQSKIVQSR</sequence>
<evidence type="ECO:0000313" key="3">
    <source>
        <dbReference type="Proteomes" id="UP000230233"/>
    </source>
</evidence>
<accession>A0A2G5V7X4</accession>
<dbReference type="EMBL" id="PDUG01000002">
    <property type="protein sequence ID" value="PIC47807.1"/>
    <property type="molecule type" value="Genomic_DNA"/>
</dbReference>
<feature type="compositionally biased region" description="Basic and acidic residues" evidence="1">
    <location>
        <begin position="9"/>
        <end position="36"/>
    </location>
</feature>
<dbReference type="Proteomes" id="UP000230233">
    <property type="component" value="Chromosome II"/>
</dbReference>
<reference evidence="3" key="1">
    <citation type="submission" date="2017-10" db="EMBL/GenBank/DDBJ databases">
        <title>Rapid genome shrinkage in a self-fertile nematode reveals novel sperm competition proteins.</title>
        <authorList>
            <person name="Yin D."/>
            <person name="Schwarz E.M."/>
            <person name="Thomas C.G."/>
            <person name="Felde R.L."/>
            <person name="Korf I.F."/>
            <person name="Cutter A.D."/>
            <person name="Schartner C.M."/>
            <person name="Ralston E.J."/>
            <person name="Meyer B.J."/>
            <person name="Haag E.S."/>
        </authorList>
    </citation>
    <scope>NUCLEOTIDE SEQUENCE [LARGE SCALE GENOMIC DNA]</scope>
    <source>
        <strain evidence="3">JU1422</strain>
    </source>
</reference>
<evidence type="ECO:0000313" key="2">
    <source>
        <dbReference type="EMBL" id="PIC47807.1"/>
    </source>
</evidence>
<dbReference type="AlphaFoldDB" id="A0A2G5V7X4"/>